<keyword evidence="4 7" id="KW-0418">Kinase</keyword>
<evidence type="ECO:0000256" key="1">
    <source>
        <dbReference type="ARBA" id="ARBA00010688"/>
    </source>
</evidence>
<reference evidence="7" key="1">
    <citation type="journal article" date="2022" name="Genome Biol. Evol.">
        <title>A New Gene Family Diagnostic for Intracellular Biomineralization of Amorphous Ca Carbonates by Cyanobacteria.</title>
        <authorList>
            <person name="Benzerara K."/>
            <person name="Duprat E."/>
            <person name="Bitard-Feildel T."/>
            <person name="Caumes G."/>
            <person name="Cassier-Chauvat C."/>
            <person name="Chauvat F."/>
            <person name="Dezi M."/>
            <person name="Diop S.I."/>
            <person name="Gaschignard G."/>
            <person name="Gorgen S."/>
            <person name="Gugger M."/>
            <person name="Lopez-Garcia P."/>
            <person name="Millet M."/>
            <person name="Skouri-Panet F."/>
            <person name="Moreira D."/>
            <person name="Callebaut I."/>
        </authorList>
    </citation>
    <scope>NUCLEOTIDE SEQUENCE</scope>
    <source>
        <strain evidence="7">G9</strain>
    </source>
</reference>
<dbReference type="EMBL" id="JAKKUT010000002">
    <property type="protein sequence ID" value="MDG2990970.1"/>
    <property type="molecule type" value="Genomic_DNA"/>
</dbReference>
<dbReference type="Proteomes" id="UP001154265">
    <property type="component" value="Unassembled WGS sequence"/>
</dbReference>
<evidence type="ECO:0000313" key="7">
    <source>
        <dbReference type="EMBL" id="MDG2990970.1"/>
    </source>
</evidence>
<dbReference type="RefSeq" id="WP_277866855.1">
    <property type="nucleotide sequence ID" value="NZ_JAKKUT010000002.1"/>
</dbReference>
<keyword evidence="3" id="KW-0547">Nucleotide-binding</keyword>
<dbReference type="Gene3D" id="3.40.1190.20">
    <property type="match status" value="1"/>
</dbReference>
<dbReference type="PANTHER" id="PTHR43085:SF1">
    <property type="entry name" value="PSEUDOURIDINE KINASE-RELATED"/>
    <property type="match status" value="1"/>
</dbReference>
<dbReference type="InterPro" id="IPR002173">
    <property type="entry name" value="Carboh/pur_kinase_PfkB_CS"/>
</dbReference>
<comment type="similarity">
    <text evidence="1">Belongs to the carbohydrate kinase PfkB family.</text>
</comment>
<dbReference type="InterPro" id="IPR029056">
    <property type="entry name" value="Ribokinase-like"/>
</dbReference>
<evidence type="ECO:0000256" key="2">
    <source>
        <dbReference type="ARBA" id="ARBA00022679"/>
    </source>
</evidence>
<name>A0ABT6EZD8_9SYNE</name>
<evidence type="ECO:0000256" key="5">
    <source>
        <dbReference type="ARBA" id="ARBA00022840"/>
    </source>
</evidence>
<dbReference type="InterPro" id="IPR050306">
    <property type="entry name" value="PfkB_Carbo_kinase"/>
</dbReference>
<evidence type="ECO:0000259" key="6">
    <source>
        <dbReference type="Pfam" id="PF00294"/>
    </source>
</evidence>
<accession>A0ABT6EZD8</accession>
<keyword evidence="8" id="KW-1185">Reference proteome</keyword>
<dbReference type="GO" id="GO:0016301">
    <property type="term" value="F:kinase activity"/>
    <property type="evidence" value="ECO:0007669"/>
    <property type="project" value="UniProtKB-KW"/>
</dbReference>
<evidence type="ECO:0000256" key="4">
    <source>
        <dbReference type="ARBA" id="ARBA00022777"/>
    </source>
</evidence>
<proteinExistence type="inferred from homology"/>
<keyword evidence="5" id="KW-0067">ATP-binding</keyword>
<evidence type="ECO:0000313" key="8">
    <source>
        <dbReference type="Proteomes" id="UP001154265"/>
    </source>
</evidence>
<sequence length="327" mass="35474">MVNILSLGEVLFDCLQNTTTNEIKAYMGGAPANVACGVVNLGIPAAFLGAIGDDADGSLIRQNLEAVGVDLRGLQVAQNWPTRRVLVHHDATGDRRFVGFLPEDCTQFADEGLRGDDLPQELFAEADYLVVGTLGLAAPATAAAMHQAVAAIHQKGGKVMVDLNWRPIFWADEIAAIPEIKGFLKQADYLKLSQEEADLFFSDSDPQAISQELWGDRPEAAVVITDGPEPTTYAWQGHRGRIDPFQVKPVDTTGAGDGFVAGWLYGLVQGTPKQFADPQWQQACLTFASAVGAYITLKPGAIAAQPSLDQVKQFLRDHDRRIINEFW</sequence>
<gene>
    <name evidence="7" type="ORF">L3556_08525</name>
</gene>
<dbReference type="Pfam" id="PF00294">
    <property type="entry name" value="PfkB"/>
    <property type="match status" value="1"/>
</dbReference>
<protein>
    <submittedName>
        <fullName evidence="7">Carbohydrate kinase</fullName>
    </submittedName>
</protein>
<dbReference type="PROSITE" id="PS00583">
    <property type="entry name" value="PFKB_KINASES_1"/>
    <property type="match status" value="1"/>
</dbReference>
<dbReference type="CDD" id="cd01167">
    <property type="entry name" value="bac_FRK"/>
    <property type="match status" value="1"/>
</dbReference>
<evidence type="ECO:0000256" key="3">
    <source>
        <dbReference type="ARBA" id="ARBA00022741"/>
    </source>
</evidence>
<dbReference type="SUPFAM" id="SSF53613">
    <property type="entry name" value="Ribokinase-like"/>
    <property type="match status" value="1"/>
</dbReference>
<feature type="domain" description="Carbohydrate kinase PfkB" evidence="6">
    <location>
        <begin position="3"/>
        <end position="306"/>
    </location>
</feature>
<reference evidence="7" key="2">
    <citation type="submission" date="2022-01" db="EMBL/GenBank/DDBJ databases">
        <authorList>
            <person name="Zivanovic Y."/>
            <person name="Moreira D."/>
            <person name="Lopez-Garcia P."/>
        </authorList>
    </citation>
    <scope>NUCLEOTIDE SEQUENCE</scope>
    <source>
        <strain evidence="7">G9</strain>
    </source>
</reference>
<dbReference type="PANTHER" id="PTHR43085">
    <property type="entry name" value="HEXOKINASE FAMILY MEMBER"/>
    <property type="match status" value="1"/>
</dbReference>
<comment type="caution">
    <text evidence="7">The sequence shown here is derived from an EMBL/GenBank/DDBJ whole genome shotgun (WGS) entry which is preliminary data.</text>
</comment>
<dbReference type="InterPro" id="IPR011611">
    <property type="entry name" value="PfkB_dom"/>
</dbReference>
<keyword evidence="2" id="KW-0808">Transferase</keyword>
<organism evidence="7 8">
    <name type="scientific">Candidatus Synechococcus calcipolaris G9</name>
    <dbReference type="NCBI Taxonomy" id="1497997"/>
    <lineage>
        <taxon>Bacteria</taxon>
        <taxon>Bacillati</taxon>
        <taxon>Cyanobacteriota</taxon>
        <taxon>Cyanophyceae</taxon>
        <taxon>Synechococcales</taxon>
        <taxon>Synechococcaceae</taxon>
        <taxon>Synechococcus</taxon>
    </lineage>
</organism>